<reference evidence="12" key="4">
    <citation type="submission" date="2016-07" db="UniProtKB">
        <authorList>
            <consortium name="VectorBase"/>
        </authorList>
    </citation>
    <scope>IDENTIFICATION</scope>
    <source>
        <strain evidence="12">Jacobina</strain>
    </source>
</reference>
<dbReference type="Pfam" id="PF03769">
    <property type="entry name" value="Attacin_C"/>
    <property type="match status" value="1"/>
</dbReference>
<reference evidence="11" key="5">
    <citation type="journal article" date="2020" name="BMC">
        <title>Leishmania infection induces a limited differential gene expression in the sand fly midgut.</title>
        <authorList>
            <person name="Coutinho-Abreu I.V."/>
            <person name="Serafim T.D."/>
            <person name="Meneses C."/>
            <person name="Kamhawi S."/>
            <person name="Oliveira F."/>
            <person name="Valenzuela J.G."/>
        </authorList>
    </citation>
    <scope>NUCLEOTIDE SEQUENCE</scope>
    <source>
        <strain evidence="11">Jacobina</strain>
        <tissue evidence="11">Midgut</tissue>
    </source>
</reference>
<evidence type="ECO:0000256" key="2">
    <source>
        <dbReference type="ARBA" id="ARBA00007550"/>
    </source>
</evidence>
<dbReference type="EMBL" id="AJWK01017071">
    <property type="status" value="NOT_ANNOTATED_CDS"/>
    <property type="molecule type" value="Genomic_DNA"/>
</dbReference>
<dbReference type="PROSITE" id="PS51257">
    <property type="entry name" value="PROKAR_LIPOPROTEIN"/>
    <property type="match status" value="1"/>
</dbReference>
<feature type="chain" id="PRO_5014517139" evidence="8">
    <location>
        <begin position="20"/>
        <end position="186"/>
    </location>
</feature>
<evidence type="ECO:0000313" key="11">
    <source>
        <dbReference type="EMBL" id="MBC1169612.1"/>
    </source>
</evidence>
<evidence type="ECO:0000256" key="8">
    <source>
        <dbReference type="SAM" id="SignalP"/>
    </source>
</evidence>
<reference evidence="10" key="2">
    <citation type="submission" date="2014-10" db="EMBL/GenBank/DDBJ databases">
        <title>Lutzomyia longipalpis immune responses upon Leishmania infection and evidence for a conserved parasite immunosuppression mechanism.</title>
        <authorList>
            <person name="Tinoco B."/>
            <person name="Di Blasi T."/>
            <person name="Traub-Cseko Y.M."/>
            <person name="Pitaluga A.N."/>
        </authorList>
    </citation>
    <scope>NUCLEOTIDE SEQUENCE</scope>
</reference>
<feature type="domain" description="Attacin C-terminal" evidence="9">
    <location>
        <begin position="75"/>
        <end position="186"/>
    </location>
</feature>
<dbReference type="AlphaFoldDB" id="A0A0K1NZC7"/>
<organism evidence="10">
    <name type="scientific">Lutzomyia longipalpis</name>
    <name type="common">Sand fly</name>
    <dbReference type="NCBI Taxonomy" id="7200"/>
    <lineage>
        <taxon>Eukaryota</taxon>
        <taxon>Metazoa</taxon>
        <taxon>Ecdysozoa</taxon>
        <taxon>Arthropoda</taxon>
        <taxon>Hexapoda</taxon>
        <taxon>Insecta</taxon>
        <taxon>Pterygota</taxon>
        <taxon>Neoptera</taxon>
        <taxon>Endopterygota</taxon>
        <taxon>Diptera</taxon>
        <taxon>Nematocera</taxon>
        <taxon>Psychodoidea</taxon>
        <taxon>Psychodidae</taxon>
        <taxon>Lutzomyia</taxon>
        <taxon>Lutzomyia</taxon>
    </lineage>
</organism>
<comment type="subcellular location">
    <subcellularLocation>
        <location evidence="1">Secreted</location>
    </subcellularLocation>
</comment>
<dbReference type="EMBL" id="GITU01000909">
    <property type="protein sequence ID" value="MBC1169612.1"/>
    <property type="molecule type" value="Transcribed_RNA"/>
</dbReference>
<dbReference type="GO" id="GO:0045087">
    <property type="term" value="P:innate immune response"/>
    <property type="evidence" value="ECO:0007669"/>
    <property type="project" value="UniProtKB-KW"/>
</dbReference>
<sequence length="186" mass="19793">MISSVKVAILLACVAVSCAYSFEYPSELEDAVEELSPWDVAVEPMYILPLPLAKQRVRRQTIFGGVTPGNPGGVQGTVGARGTLFENNGHRLDGHGSVSRNWHPTGPTSIGGGLDYTGPRGSASVSAQHQHRFGTTIGAEGRANLYRSPNGMTSVDAHGSYQRHFGGPFGTSRPNYNVGLGLSHRF</sequence>
<keyword evidence="7" id="KW-0044">Antibiotic</keyword>
<comment type="similarity">
    <text evidence="2">Belongs to the attacin/sarcotoxin-2 family.</text>
</comment>
<evidence type="ECO:0000313" key="12">
    <source>
        <dbReference type="EnsemblMetazoa" id="LLOJ005408-PA"/>
    </source>
</evidence>
<keyword evidence="13" id="KW-1185">Reference proteome</keyword>
<keyword evidence="3" id="KW-0964">Secreted</keyword>
<dbReference type="Proteomes" id="UP000092461">
    <property type="component" value="Unassembled WGS sequence"/>
</dbReference>
<feature type="signal peptide" evidence="8">
    <location>
        <begin position="1"/>
        <end position="19"/>
    </location>
</feature>
<evidence type="ECO:0000256" key="3">
    <source>
        <dbReference type="ARBA" id="ARBA00022525"/>
    </source>
</evidence>
<evidence type="ECO:0000313" key="13">
    <source>
        <dbReference type="Proteomes" id="UP000092461"/>
    </source>
</evidence>
<keyword evidence="5" id="KW-0399">Innate immunity</keyword>
<keyword evidence="4" id="KW-0929">Antimicrobial</keyword>
<evidence type="ECO:0000256" key="7">
    <source>
        <dbReference type="ARBA" id="ARBA00023022"/>
    </source>
</evidence>
<dbReference type="GO" id="GO:0005576">
    <property type="term" value="C:extracellular region"/>
    <property type="evidence" value="ECO:0007669"/>
    <property type="project" value="UniProtKB-SubCell"/>
</dbReference>
<evidence type="ECO:0000313" key="10">
    <source>
        <dbReference type="EMBL" id="AKU77024.1"/>
    </source>
</evidence>
<reference evidence="12 13" key="1">
    <citation type="submission" date="2012-05" db="EMBL/GenBank/DDBJ databases">
        <title>Whole Genome Assembly of Lutzomyia longipalpis.</title>
        <authorList>
            <person name="Richards S."/>
            <person name="Qu C."/>
            <person name="Dillon R."/>
            <person name="Worley K."/>
            <person name="Scherer S."/>
            <person name="Batterton M."/>
            <person name="Taylor A."/>
            <person name="Hawes A."/>
            <person name="Hernandez B."/>
            <person name="Kovar C."/>
            <person name="Mandapat C."/>
            <person name="Pham C."/>
            <person name="Qu C."/>
            <person name="Jing C."/>
            <person name="Bess C."/>
            <person name="Bandaranaike D."/>
            <person name="Ngo D."/>
            <person name="Ongeri F."/>
            <person name="Arias F."/>
            <person name="Lara F."/>
            <person name="Weissenberger G."/>
            <person name="Kamau G."/>
            <person name="Han H."/>
            <person name="Shen H."/>
            <person name="Dinh H."/>
            <person name="Khalil I."/>
            <person name="Jones J."/>
            <person name="Shafer J."/>
            <person name="Jayaseelan J."/>
            <person name="Quiroz J."/>
            <person name="Blankenburg K."/>
            <person name="Nguyen L."/>
            <person name="Jackson L."/>
            <person name="Francisco L."/>
            <person name="Tang L.-Y."/>
            <person name="Pu L.-L."/>
            <person name="Perales L."/>
            <person name="Lorensuhewa L."/>
            <person name="Munidasa M."/>
            <person name="Coyle M."/>
            <person name="Taylor M."/>
            <person name="Puazo M."/>
            <person name="Firestine M."/>
            <person name="Scheel M."/>
            <person name="Javaid M."/>
            <person name="Wang M."/>
            <person name="Li M."/>
            <person name="Tabassum N."/>
            <person name="Saada N."/>
            <person name="Osuji N."/>
            <person name="Aqrawi P."/>
            <person name="Fu Q."/>
            <person name="Thornton R."/>
            <person name="Raj R."/>
            <person name="Goodspeed R."/>
            <person name="Mata R."/>
            <person name="Najjar R."/>
            <person name="Gubbala S."/>
            <person name="Lee S."/>
            <person name="Denson S."/>
            <person name="Patil S."/>
            <person name="Macmil S."/>
            <person name="Qi S."/>
            <person name="Matskevitch T."/>
            <person name="Palculict T."/>
            <person name="Mathew T."/>
            <person name="Vee V."/>
            <person name="Velamala V."/>
            <person name="Korchina V."/>
            <person name="Cai W."/>
            <person name="Liu W."/>
            <person name="Dai W."/>
            <person name="Zou X."/>
            <person name="Zhu Y."/>
            <person name="Zhang Y."/>
            <person name="Wu Y.-Q."/>
            <person name="Xin Y."/>
            <person name="Nazarath L."/>
            <person name="Kovar C."/>
            <person name="Han Y."/>
            <person name="Muzny D."/>
            <person name="Gibbs R."/>
        </authorList>
    </citation>
    <scope>NUCLEOTIDE SEQUENCE [LARGE SCALE GENOMIC DNA]</scope>
    <source>
        <strain evidence="12 13">Jacobina</strain>
    </source>
</reference>
<dbReference type="GO" id="GO:0042742">
    <property type="term" value="P:defense response to bacterium"/>
    <property type="evidence" value="ECO:0007669"/>
    <property type="project" value="UniProtKB-KW"/>
</dbReference>
<keyword evidence="6" id="KW-0391">Immunity</keyword>
<evidence type="ECO:0000256" key="5">
    <source>
        <dbReference type="ARBA" id="ARBA00022588"/>
    </source>
</evidence>
<evidence type="ECO:0000256" key="6">
    <source>
        <dbReference type="ARBA" id="ARBA00022859"/>
    </source>
</evidence>
<dbReference type="VEuPathDB" id="VectorBase:LLOJ005408"/>
<keyword evidence="8" id="KW-0732">Signal</keyword>
<dbReference type="EnsemblMetazoa" id="LLOJ010467-RA">
    <property type="protein sequence ID" value="LLOJ010467-PA"/>
    <property type="gene ID" value="LLOJ010467"/>
</dbReference>
<name>A0A0K1NZC7_LUTLO</name>
<dbReference type="EnsemblMetazoa" id="LLOJ005408-RA">
    <property type="protein sequence ID" value="LLOJ005408-PA"/>
    <property type="gene ID" value="LLOJ005408"/>
</dbReference>
<protein>
    <submittedName>
        <fullName evidence="10 11 12">Attacin</fullName>
    </submittedName>
</protein>
<evidence type="ECO:0000256" key="1">
    <source>
        <dbReference type="ARBA" id="ARBA00004613"/>
    </source>
</evidence>
<proteinExistence type="inferred from homology"/>
<dbReference type="VEuPathDB" id="VectorBase:LLOJ010467"/>
<gene>
    <name evidence="10" type="primary">Att</name>
</gene>
<dbReference type="InterPro" id="IPR005521">
    <property type="entry name" value="Attacin_C"/>
</dbReference>
<evidence type="ECO:0000259" key="9">
    <source>
        <dbReference type="Pfam" id="PF03769"/>
    </source>
</evidence>
<accession>A0A0K1NZC7</accession>
<reference evidence="10" key="3">
    <citation type="journal article" date="2016" name="Parasit. Vectors">
        <title>The sandfly Lutzomyia longipalpis LL5 embryonic cell line has active Toll and Imd pathways and shows immune responses to bacteria, yeast and Leishmania.</title>
        <authorList>
            <person name="Tinoco-Nunes B."/>
            <person name="Telleria E.L."/>
            <person name="da Silva-Neves M."/>
            <person name="Marques C."/>
            <person name="Azevedo-Brito D.A."/>
            <person name="Pitaluga A.N."/>
            <person name="Traub-Cseko Y.M."/>
        </authorList>
    </citation>
    <scope>NUCLEOTIDE SEQUENCE</scope>
</reference>
<reference evidence="12" key="6">
    <citation type="submission" date="2020-05" db="UniProtKB">
        <authorList>
            <consortium name="EnsemblMetazoa"/>
        </authorList>
    </citation>
    <scope>IDENTIFICATION</scope>
    <source>
        <strain evidence="12">Jacobina</strain>
    </source>
</reference>
<dbReference type="EMBL" id="KP030755">
    <property type="protein sequence ID" value="AKU77024.1"/>
    <property type="molecule type" value="Genomic_DNA"/>
</dbReference>
<dbReference type="VEuPathDB" id="VectorBase:LLONM1_004292"/>
<evidence type="ECO:0000256" key="4">
    <source>
        <dbReference type="ARBA" id="ARBA00022529"/>
    </source>
</evidence>